<gene>
    <name evidence="1" type="ORF">CVT25_010268</name>
</gene>
<keyword evidence="2" id="KW-1185">Reference proteome</keyword>
<evidence type="ECO:0000313" key="1">
    <source>
        <dbReference type="EMBL" id="PPQ88837.1"/>
    </source>
</evidence>
<name>A0A409XDW3_PSICY</name>
<dbReference type="AlphaFoldDB" id="A0A409XDW3"/>
<evidence type="ECO:0000313" key="2">
    <source>
        <dbReference type="Proteomes" id="UP000283269"/>
    </source>
</evidence>
<comment type="caution">
    <text evidence="1">The sequence shown here is derived from an EMBL/GenBank/DDBJ whole genome shotgun (WGS) entry which is preliminary data.</text>
</comment>
<dbReference type="Gene3D" id="3.40.395.10">
    <property type="entry name" value="Adenoviral Proteinase, Chain A"/>
    <property type="match status" value="1"/>
</dbReference>
<dbReference type="OrthoDB" id="2979847at2759"/>
<protein>
    <submittedName>
        <fullName evidence="1">Uncharacterized protein</fullName>
    </submittedName>
</protein>
<dbReference type="STRING" id="93625.A0A409XDW3"/>
<sequence length="233" mass="26838">MAEGKQLPKIPPEIEKIIIPDQDLSVLDFLQFWLPGASQAFNGSINLPEKFLSSLAPSTISMADIQAIPTPPLAVLNTLIYAKDYWVQVLHLQPLKKKWVNAQESLQKQGTHRQCTEDTRALIKKVYNKLACISWASNMNGFPATITTDHLATYLTKNWLSDEHENQMLHLLKCKVLRKQRDNGISICDTFFIKRLINIHQMANRMDHHATVLNYAWIWERDKNWQPESSIHL</sequence>
<proteinExistence type="predicted"/>
<dbReference type="EMBL" id="NHYD01002006">
    <property type="protein sequence ID" value="PPQ88837.1"/>
    <property type="molecule type" value="Genomic_DNA"/>
</dbReference>
<accession>A0A409XDW3</accession>
<dbReference type="Proteomes" id="UP000283269">
    <property type="component" value="Unassembled WGS sequence"/>
</dbReference>
<reference evidence="1 2" key="1">
    <citation type="journal article" date="2018" name="Evol. Lett.">
        <title>Horizontal gene cluster transfer increased hallucinogenic mushroom diversity.</title>
        <authorList>
            <person name="Reynolds H.T."/>
            <person name="Vijayakumar V."/>
            <person name="Gluck-Thaler E."/>
            <person name="Korotkin H.B."/>
            <person name="Matheny P.B."/>
            <person name="Slot J.C."/>
        </authorList>
    </citation>
    <scope>NUCLEOTIDE SEQUENCE [LARGE SCALE GENOMIC DNA]</scope>
    <source>
        <strain evidence="1 2">2631</strain>
    </source>
</reference>
<organism evidence="1 2">
    <name type="scientific">Psilocybe cyanescens</name>
    <dbReference type="NCBI Taxonomy" id="93625"/>
    <lineage>
        <taxon>Eukaryota</taxon>
        <taxon>Fungi</taxon>
        <taxon>Dikarya</taxon>
        <taxon>Basidiomycota</taxon>
        <taxon>Agaricomycotina</taxon>
        <taxon>Agaricomycetes</taxon>
        <taxon>Agaricomycetidae</taxon>
        <taxon>Agaricales</taxon>
        <taxon>Agaricineae</taxon>
        <taxon>Strophariaceae</taxon>
        <taxon>Psilocybe</taxon>
    </lineage>
</organism>
<dbReference type="InParanoid" id="A0A409XDW3"/>